<protein>
    <submittedName>
        <fullName evidence="2">Uncharacterized protein</fullName>
    </submittedName>
</protein>
<sequence>MVEDDTIPLYLKTTEFPNSEHIIRQKVMSKNIYKKFAIYGFFVALLIFISYIATCKLLYPCDEENSTSAVDNSYEHYLGFKVDELFIEVRNWKNDDNDVEDFDWTEITK</sequence>
<dbReference type="EMBL" id="BLAL01000040">
    <property type="protein sequence ID" value="GES78799.1"/>
    <property type="molecule type" value="Genomic_DNA"/>
</dbReference>
<evidence type="ECO:0000256" key="1">
    <source>
        <dbReference type="SAM" id="Phobius"/>
    </source>
</evidence>
<accession>A0A2Z6RUK4</accession>
<keyword evidence="1" id="KW-0472">Membrane</keyword>
<keyword evidence="4" id="KW-1185">Reference proteome</keyword>
<reference evidence="3" key="2">
    <citation type="submission" date="2019-10" db="EMBL/GenBank/DDBJ databases">
        <title>Conservation and host-specific expression of non-tandemly repeated heterogenous ribosome RNA gene in arbuscular mycorrhizal fungi.</title>
        <authorList>
            <person name="Maeda T."/>
            <person name="Kobayashi Y."/>
            <person name="Nakagawa T."/>
            <person name="Ezawa T."/>
            <person name="Yamaguchi K."/>
            <person name="Bino T."/>
            <person name="Nishimoto Y."/>
            <person name="Shigenobu S."/>
            <person name="Kawaguchi M."/>
        </authorList>
    </citation>
    <scope>NUCLEOTIDE SEQUENCE</scope>
    <source>
        <strain evidence="3">HR1</strain>
    </source>
</reference>
<evidence type="ECO:0000313" key="4">
    <source>
        <dbReference type="Proteomes" id="UP000247702"/>
    </source>
</evidence>
<comment type="caution">
    <text evidence="2">The sequence shown here is derived from an EMBL/GenBank/DDBJ whole genome shotgun (WGS) entry which is preliminary data.</text>
</comment>
<keyword evidence="1" id="KW-1133">Transmembrane helix</keyword>
<keyword evidence="1" id="KW-0812">Transmembrane</keyword>
<dbReference type="AlphaFoldDB" id="A0A2Z6RUK4"/>
<dbReference type="OrthoDB" id="2311958at2759"/>
<dbReference type="EMBL" id="BEXD01003949">
    <property type="protein sequence ID" value="GBC04513.1"/>
    <property type="molecule type" value="Genomic_DNA"/>
</dbReference>
<dbReference type="Proteomes" id="UP000247702">
    <property type="component" value="Unassembled WGS sequence"/>
</dbReference>
<name>A0A2Z6RUK4_9GLOM</name>
<evidence type="ECO:0000313" key="3">
    <source>
        <dbReference type="EMBL" id="GES78799.1"/>
    </source>
</evidence>
<proteinExistence type="predicted"/>
<feature type="transmembrane region" description="Helical" evidence="1">
    <location>
        <begin position="36"/>
        <end position="59"/>
    </location>
</feature>
<gene>
    <name evidence="3" type="ORF">RCL2_000610600</name>
    <name evidence="2" type="ORF">RclHR1_05700008</name>
</gene>
<organism evidence="2 4">
    <name type="scientific">Rhizophagus clarus</name>
    <dbReference type="NCBI Taxonomy" id="94130"/>
    <lineage>
        <taxon>Eukaryota</taxon>
        <taxon>Fungi</taxon>
        <taxon>Fungi incertae sedis</taxon>
        <taxon>Mucoromycota</taxon>
        <taxon>Glomeromycotina</taxon>
        <taxon>Glomeromycetes</taxon>
        <taxon>Glomerales</taxon>
        <taxon>Glomeraceae</taxon>
        <taxon>Rhizophagus</taxon>
    </lineage>
</organism>
<reference evidence="2 4" key="1">
    <citation type="submission" date="2017-11" db="EMBL/GenBank/DDBJ databases">
        <title>The genome of Rhizophagus clarus HR1 reveals common genetic basis of auxotrophy among arbuscular mycorrhizal fungi.</title>
        <authorList>
            <person name="Kobayashi Y."/>
        </authorList>
    </citation>
    <scope>NUCLEOTIDE SEQUENCE [LARGE SCALE GENOMIC DNA]</scope>
    <source>
        <strain evidence="2 4">HR1</strain>
    </source>
</reference>
<dbReference type="Proteomes" id="UP000615446">
    <property type="component" value="Unassembled WGS sequence"/>
</dbReference>
<evidence type="ECO:0000313" key="2">
    <source>
        <dbReference type="EMBL" id="GBC04513.1"/>
    </source>
</evidence>